<evidence type="ECO:0000313" key="1">
    <source>
        <dbReference type="EMBL" id="KAJ7223014.1"/>
    </source>
</evidence>
<gene>
    <name evidence="1" type="ORF">GGX14DRAFT_387400</name>
</gene>
<dbReference type="EMBL" id="JARJCW010000006">
    <property type="protein sequence ID" value="KAJ7223014.1"/>
    <property type="molecule type" value="Genomic_DNA"/>
</dbReference>
<evidence type="ECO:0000313" key="2">
    <source>
        <dbReference type="Proteomes" id="UP001219525"/>
    </source>
</evidence>
<proteinExistence type="predicted"/>
<dbReference type="Proteomes" id="UP001219525">
    <property type="component" value="Unassembled WGS sequence"/>
</dbReference>
<comment type="caution">
    <text evidence="1">The sequence shown here is derived from an EMBL/GenBank/DDBJ whole genome shotgun (WGS) entry which is preliminary data.</text>
</comment>
<protein>
    <submittedName>
        <fullName evidence="1">Uncharacterized protein</fullName>
    </submittedName>
</protein>
<organism evidence="1 2">
    <name type="scientific">Mycena pura</name>
    <dbReference type="NCBI Taxonomy" id="153505"/>
    <lineage>
        <taxon>Eukaryota</taxon>
        <taxon>Fungi</taxon>
        <taxon>Dikarya</taxon>
        <taxon>Basidiomycota</taxon>
        <taxon>Agaricomycotina</taxon>
        <taxon>Agaricomycetes</taxon>
        <taxon>Agaricomycetidae</taxon>
        <taxon>Agaricales</taxon>
        <taxon>Marasmiineae</taxon>
        <taxon>Mycenaceae</taxon>
        <taxon>Mycena</taxon>
    </lineage>
</organism>
<accession>A0AAD6YLK8</accession>
<name>A0AAD6YLK8_9AGAR</name>
<keyword evidence="2" id="KW-1185">Reference proteome</keyword>
<reference evidence="1" key="1">
    <citation type="submission" date="2023-03" db="EMBL/GenBank/DDBJ databases">
        <title>Massive genome expansion in bonnet fungi (Mycena s.s.) driven by repeated elements and novel gene families across ecological guilds.</title>
        <authorList>
            <consortium name="Lawrence Berkeley National Laboratory"/>
            <person name="Harder C.B."/>
            <person name="Miyauchi S."/>
            <person name="Viragh M."/>
            <person name="Kuo A."/>
            <person name="Thoen E."/>
            <person name="Andreopoulos B."/>
            <person name="Lu D."/>
            <person name="Skrede I."/>
            <person name="Drula E."/>
            <person name="Henrissat B."/>
            <person name="Morin E."/>
            <person name="Kohler A."/>
            <person name="Barry K."/>
            <person name="LaButti K."/>
            <person name="Morin E."/>
            <person name="Salamov A."/>
            <person name="Lipzen A."/>
            <person name="Mereny Z."/>
            <person name="Hegedus B."/>
            <person name="Baldrian P."/>
            <person name="Stursova M."/>
            <person name="Weitz H."/>
            <person name="Taylor A."/>
            <person name="Grigoriev I.V."/>
            <person name="Nagy L.G."/>
            <person name="Martin F."/>
            <person name="Kauserud H."/>
        </authorList>
    </citation>
    <scope>NUCLEOTIDE SEQUENCE</scope>
    <source>
        <strain evidence="1">9144</strain>
    </source>
</reference>
<dbReference type="AlphaFoldDB" id="A0AAD6YLK8"/>
<sequence>MVASTTYNLDKEPMVDGLLQAFWLHLLSIFIPGWTEDIRSSGNCPTLCLTHKGHQDISGAQISNGFLRYQGDIWKADFDWIFKISVELILSGNFESVGYLGSRNILMPLMTVEGQRVDLAHLNTWTDWFAFQRTGHGTPVPVRKLWIGAVTWIRCWYVEGLTESGDLFMAFILSRKYSFELSELPDSEPEGHGGTLNAAINFSDFVSGASNWFPF</sequence>